<dbReference type="AlphaFoldDB" id="A0AAN7Q390"/>
<sequence>MYTILRTLYNATKPVAQRAAFHLLAQRQTPNLLPVTNVVVTQSYGFKVKAMLKKRCKDCYFVKRENRLFVICNTHPRHKQMQLVKKEKYTWILSHATQGKIRPW</sequence>
<reference evidence="9" key="1">
    <citation type="submission" date="2023-01" db="EMBL/GenBank/DDBJ databases">
        <title>Key to firefly adult light organ development and bioluminescence: homeobox transcription factors regulate luciferase expression and transportation to peroxisome.</title>
        <authorList>
            <person name="Fu X."/>
        </authorList>
    </citation>
    <scope>NUCLEOTIDE SEQUENCE [LARGE SCALE GENOMIC DNA]</scope>
</reference>
<comment type="similarity">
    <text evidence="2 7">Belongs to the bacterial ribosomal protein bL36 family.</text>
</comment>
<keyword evidence="4 7" id="KW-0689">Ribosomal protein</keyword>
<dbReference type="GO" id="GO:0005762">
    <property type="term" value="C:mitochondrial large ribosomal subunit"/>
    <property type="evidence" value="ECO:0007669"/>
    <property type="project" value="TreeGrafter"/>
</dbReference>
<proteinExistence type="inferred from homology"/>
<dbReference type="InterPro" id="IPR052143">
    <property type="entry name" value="Mitoribosomal_bL36m"/>
</dbReference>
<comment type="caution">
    <text evidence="8">The sequence shown here is derived from an EMBL/GenBank/DDBJ whole genome shotgun (WGS) entry which is preliminary data.</text>
</comment>
<keyword evidence="3" id="KW-0809">Transit peptide</keyword>
<dbReference type="Pfam" id="PF00444">
    <property type="entry name" value="Ribosomal_L36"/>
    <property type="match status" value="1"/>
</dbReference>
<keyword evidence="9" id="KW-1185">Reference proteome</keyword>
<accession>A0AAN7Q390</accession>
<dbReference type="NCBIfam" id="TIGR01022">
    <property type="entry name" value="rpmJ_bact"/>
    <property type="match status" value="1"/>
</dbReference>
<evidence type="ECO:0000256" key="2">
    <source>
        <dbReference type="ARBA" id="ARBA00007645"/>
    </source>
</evidence>
<dbReference type="GO" id="GO:0006412">
    <property type="term" value="P:translation"/>
    <property type="evidence" value="ECO:0007669"/>
    <property type="project" value="InterPro"/>
</dbReference>
<evidence type="ECO:0000256" key="3">
    <source>
        <dbReference type="ARBA" id="ARBA00022946"/>
    </source>
</evidence>
<dbReference type="InterPro" id="IPR000473">
    <property type="entry name" value="Ribosomal_bL36"/>
</dbReference>
<dbReference type="PANTHER" id="PTHR46909:SF1">
    <property type="entry name" value="LARGE RIBOSOMAL SUBUNIT PROTEIN BL36M"/>
    <property type="match status" value="1"/>
</dbReference>
<dbReference type="EMBL" id="JARPUR010000004">
    <property type="protein sequence ID" value="KAK4877910.1"/>
    <property type="molecule type" value="Genomic_DNA"/>
</dbReference>
<evidence type="ECO:0000256" key="7">
    <source>
        <dbReference type="RuleBase" id="RU000570"/>
    </source>
</evidence>
<dbReference type="SUPFAM" id="SSF57840">
    <property type="entry name" value="Ribosomal protein L36"/>
    <property type="match status" value="1"/>
</dbReference>
<keyword evidence="5" id="KW-0496">Mitochondrion</keyword>
<dbReference type="HAMAP" id="MF_00251">
    <property type="entry name" value="Ribosomal_bL36"/>
    <property type="match status" value="1"/>
</dbReference>
<evidence type="ECO:0000256" key="6">
    <source>
        <dbReference type="ARBA" id="ARBA00023274"/>
    </source>
</evidence>
<evidence type="ECO:0000313" key="8">
    <source>
        <dbReference type="EMBL" id="KAK4877910.1"/>
    </source>
</evidence>
<comment type="subcellular location">
    <subcellularLocation>
        <location evidence="1">Mitochondrion</location>
    </subcellularLocation>
</comment>
<organism evidence="8 9">
    <name type="scientific">Aquatica leii</name>
    <dbReference type="NCBI Taxonomy" id="1421715"/>
    <lineage>
        <taxon>Eukaryota</taxon>
        <taxon>Metazoa</taxon>
        <taxon>Ecdysozoa</taxon>
        <taxon>Arthropoda</taxon>
        <taxon>Hexapoda</taxon>
        <taxon>Insecta</taxon>
        <taxon>Pterygota</taxon>
        <taxon>Neoptera</taxon>
        <taxon>Endopterygota</taxon>
        <taxon>Coleoptera</taxon>
        <taxon>Polyphaga</taxon>
        <taxon>Elateriformia</taxon>
        <taxon>Elateroidea</taxon>
        <taxon>Lampyridae</taxon>
        <taxon>Luciolinae</taxon>
        <taxon>Aquatica</taxon>
    </lineage>
</organism>
<dbReference type="PANTHER" id="PTHR46909">
    <property type="entry name" value="39S RIBOSOMAL PROTEIN L36, MITOCHONDRIAL"/>
    <property type="match status" value="1"/>
</dbReference>
<evidence type="ECO:0000256" key="1">
    <source>
        <dbReference type="ARBA" id="ARBA00004173"/>
    </source>
</evidence>
<evidence type="ECO:0000313" key="9">
    <source>
        <dbReference type="Proteomes" id="UP001353858"/>
    </source>
</evidence>
<dbReference type="GO" id="GO:0003735">
    <property type="term" value="F:structural constituent of ribosome"/>
    <property type="evidence" value="ECO:0007669"/>
    <property type="project" value="InterPro"/>
</dbReference>
<evidence type="ECO:0000256" key="4">
    <source>
        <dbReference type="ARBA" id="ARBA00022980"/>
    </source>
</evidence>
<dbReference type="InterPro" id="IPR035977">
    <property type="entry name" value="Ribosomal_bL36_sp"/>
</dbReference>
<evidence type="ECO:0000256" key="5">
    <source>
        <dbReference type="ARBA" id="ARBA00023128"/>
    </source>
</evidence>
<keyword evidence="6 7" id="KW-0687">Ribonucleoprotein</keyword>
<dbReference type="PROSITE" id="PS00828">
    <property type="entry name" value="RIBOSOMAL_L36"/>
    <property type="match status" value="1"/>
</dbReference>
<protein>
    <recommendedName>
        <fullName evidence="7">Ribosomal protein</fullName>
    </recommendedName>
</protein>
<dbReference type="Proteomes" id="UP001353858">
    <property type="component" value="Unassembled WGS sequence"/>
</dbReference>
<gene>
    <name evidence="8" type="ORF">RN001_010416</name>
</gene>
<name>A0AAN7Q390_9COLE</name>